<dbReference type="NCBIfam" id="TIGR03174">
    <property type="entry name" value="cas_Csc3"/>
    <property type="match status" value="2"/>
</dbReference>
<dbReference type="Proteomes" id="UP001304683">
    <property type="component" value="Chromosome"/>
</dbReference>
<dbReference type="EMBL" id="CP132508">
    <property type="protein sequence ID" value="WPD18306.1"/>
    <property type="molecule type" value="Genomic_DNA"/>
</dbReference>
<reference evidence="1 2" key="1">
    <citation type="submission" date="2023-08" db="EMBL/GenBank/DDBJ databases">
        <title>Genome sequence of Thermaerobacter compostii strain Ins1, a spore-forming filamentous bacterium isolated from a deep geothermal reservoir.</title>
        <authorList>
            <person name="Bregnard D."/>
            <person name="Gonzalez D."/>
            <person name="Junier P."/>
        </authorList>
    </citation>
    <scope>NUCLEOTIDE SEQUENCE [LARGE SCALE GENOMIC DNA]</scope>
    <source>
        <strain evidence="1 2">Ins1</strain>
    </source>
</reference>
<dbReference type="InterPro" id="IPR017589">
    <property type="entry name" value="CRISPR-assoc_prot_Cas10d/Csc3"/>
</dbReference>
<proteinExistence type="predicted"/>
<name>A0ABZ0QLL1_9FIRM</name>
<evidence type="ECO:0000313" key="2">
    <source>
        <dbReference type="Proteomes" id="UP001304683"/>
    </source>
</evidence>
<evidence type="ECO:0000313" key="1">
    <source>
        <dbReference type="EMBL" id="WPD18306.1"/>
    </source>
</evidence>
<accession>A0ABZ0QLL1</accession>
<organism evidence="1 2">
    <name type="scientific">Thermaerobacter composti</name>
    <dbReference type="NCBI Taxonomy" id="554949"/>
    <lineage>
        <taxon>Bacteria</taxon>
        <taxon>Bacillati</taxon>
        <taxon>Bacillota</taxon>
        <taxon>Clostridia</taxon>
        <taxon>Eubacteriales</taxon>
        <taxon>Clostridiales Family XVII. Incertae Sedis</taxon>
        <taxon>Thermaerobacter</taxon>
    </lineage>
</organism>
<gene>
    <name evidence="1" type="primary">cas10d</name>
    <name evidence="1" type="ORF">Q5761_07945</name>
</gene>
<keyword evidence="2" id="KW-1185">Reference proteome</keyword>
<protein>
    <submittedName>
        <fullName evidence="1">Type I-D CRISPR-associated protein Cas10d/Csc3</fullName>
    </submittedName>
</protein>
<sequence>MTRVAETLPDYLGQVLPAMYRRGYHLRLAKGGPDYAHLPEQSLLVHVLNGVFGLLRLLGWLEQAGIAIPGLDEATLRRVLALYTIHDVHKLGDLERLGTSEFSIPLTRLAEEWEALGLGSFAGPVDEHLLRAANVSKLSRHQGDLLLAGPGAGRQWLLVRIADAMASCIDPREAASSLGGYLKALSPEVATGWRLYWHELRDVRGVLTNLIHAAVAEEARGLGLYPLLFFPTGTLYVGPKEQRDIARTPFVEFVDSLAERLLRHVTPPEDKQKSAAAEGLRREKYDFQPYVYAFARVEVLLEIVLEETQRTKPDPKAVHEDIEKIGRKKSAPKGWTSGFEGRFRVSRAESRGFNERWSLARRYLLYLDAILKALAPGLDRVGWYEETFDLPADVSSALREDLQLFESGGVGKHVIVPAYHFLKGSAFTARPAEATDVPEVLQRLHERVLARLPHGELEAGRRAVVEQLGFAPDLREYLGEHLVLSWVPEARSASDPMQHYAAPKRKGHSRRLCSLCNRVSEHVQPLRTDVLGDFGQVFSNRVLPAQRAPEEPRPWCPVCHLEFMLRRLAGLSLPAGADYRVSYRIYLYLLPTYSFTPEHAAVLGRLLRPLQQVTSLPVRDYGEASPGLPRLWLERRALDPDWMDTVVQVLEREADRIARGGPFGDRLLTTGVFTQSNYLLVPWERSVRQGERDDARIPTRTEAWAKATFAAAVIAALTGSRVYVTERPFLPLSDPEALKPIVTLDSPPPAVAKLLGNEQDPKLRSQVESISLFGREGGGRSGLERALDLCAALWQVTCDVRRAGGPPTKDKHVAERLGALVAEPLAGARFYKEYARLNDGASPPPPLARACEVLLDHLGGEAMDLVSRIAEKTLEIRLPYREFGRGKVHNYELVFREAIRAIREEFVKIPELRRLALSGGEPPAESLAELKWRAAGRLYKAMERRWDTRYRGIIRPWGGDLNAKVWELIELIIDEVYLRQAEGSFSRFTQLENGLADGVYYYIDRVLPQKWEEYTRLRAERQAQAEVEA</sequence>
<dbReference type="RefSeq" id="WP_318750157.1">
    <property type="nucleotide sequence ID" value="NZ_CP132508.1"/>
</dbReference>